<keyword evidence="3" id="KW-1185">Reference proteome</keyword>
<dbReference type="AlphaFoldDB" id="A0A9P6GJY3"/>
<evidence type="ECO:0000313" key="2">
    <source>
        <dbReference type="EMBL" id="KAF9737132.1"/>
    </source>
</evidence>
<dbReference type="PANTHER" id="PTHR41252">
    <property type="entry name" value="BLR2505 PROTEIN"/>
    <property type="match status" value="1"/>
</dbReference>
<dbReference type="Proteomes" id="UP000756921">
    <property type="component" value="Unassembled WGS sequence"/>
</dbReference>
<proteinExistence type="predicted"/>
<comment type="caution">
    <text evidence="2">The sequence shown here is derived from an EMBL/GenBank/DDBJ whole genome shotgun (WGS) entry which is preliminary data.</text>
</comment>
<evidence type="ECO:0000259" key="1">
    <source>
        <dbReference type="Pfam" id="PF12680"/>
    </source>
</evidence>
<feature type="domain" description="SnoaL-like" evidence="1">
    <location>
        <begin position="10"/>
        <end position="115"/>
    </location>
</feature>
<dbReference type="InterPro" id="IPR037401">
    <property type="entry name" value="SnoaL-like"/>
</dbReference>
<organism evidence="2 3">
    <name type="scientific">Paraphaeosphaeria minitans</name>
    <dbReference type="NCBI Taxonomy" id="565426"/>
    <lineage>
        <taxon>Eukaryota</taxon>
        <taxon>Fungi</taxon>
        <taxon>Dikarya</taxon>
        <taxon>Ascomycota</taxon>
        <taxon>Pezizomycotina</taxon>
        <taxon>Dothideomycetes</taxon>
        <taxon>Pleosporomycetidae</taxon>
        <taxon>Pleosporales</taxon>
        <taxon>Massarineae</taxon>
        <taxon>Didymosphaeriaceae</taxon>
        <taxon>Paraphaeosphaeria</taxon>
    </lineage>
</organism>
<reference evidence="2" key="1">
    <citation type="journal article" date="2020" name="Mol. Plant Microbe Interact.">
        <title>Genome Sequence of the Biocontrol Agent Coniothyrium minitans strain Conio (IMI 134523).</title>
        <authorList>
            <person name="Patel D."/>
            <person name="Shittu T.A."/>
            <person name="Baroncelli R."/>
            <person name="Muthumeenakshi S."/>
            <person name="Osborne T.H."/>
            <person name="Janganan T.K."/>
            <person name="Sreenivasaprasad S."/>
        </authorList>
    </citation>
    <scope>NUCLEOTIDE SEQUENCE</scope>
    <source>
        <strain evidence="2">Conio</strain>
    </source>
</reference>
<name>A0A9P6GJY3_9PLEO</name>
<dbReference type="SUPFAM" id="SSF54427">
    <property type="entry name" value="NTF2-like"/>
    <property type="match status" value="1"/>
</dbReference>
<accession>A0A9P6GJY3</accession>
<dbReference type="Gene3D" id="3.10.450.50">
    <property type="match status" value="1"/>
</dbReference>
<sequence>MAPLSNLEIVQNLYLANDNADAEAFYKDLSPTITWTESDGFPTPGVFRNRAEIDRHVFNVLRQEWDNFHFTLEYLVDGNERIVAVGTYRGTHRKTGRSFEARASHVWHVLNGKIESFEQFADTHIMQKAALSSVDSVSVA</sequence>
<dbReference type="Pfam" id="PF12680">
    <property type="entry name" value="SnoaL_2"/>
    <property type="match status" value="1"/>
</dbReference>
<dbReference type="EMBL" id="WJXW01000004">
    <property type="protein sequence ID" value="KAF9737132.1"/>
    <property type="molecule type" value="Genomic_DNA"/>
</dbReference>
<gene>
    <name evidence="2" type="ORF">PMIN01_04911</name>
</gene>
<dbReference type="PANTHER" id="PTHR41252:SF1">
    <property type="entry name" value="BLR2505 PROTEIN"/>
    <property type="match status" value="1"/>
</dbReference>
<evidence type="ECO:0000313" key="3">
    <source>
        <dbReference type="Proteomes" id="UP000756921"/>
    </source>
</evidence>
<protein>
    <recommendedName>
        <fullName evidence="1">SnoaL-like domain-containing protein</fullName>
    </recommendedName>
</protein>
<dbReference type="OrthoDB" id="3732441at2759"/>
<dbReference type="InterPro" id="IPR032710">
    <property type="entry name" value="NTF2-like_dom_sf"/>
</dbReference>